<keyword evidence="9 16" id="KW-0812">Transmembrane</keyword>
<evidence type="ECO:0000256" key="11">
    <source>
        <dbReference type="ARBA" id="ARBA00022989"/>
    </source>
</evidence>
<protein>
    <recommendedName>
        <fullName evidence="6 16">Phosphatidate cytidylyltransferase</fullName>
        <ecNumber evidence="6 16">2.7.7.41</ecNumber>
    </recommendedName>
</protein>
<dbReference type="EC" id="2.7.7.41" evidence="6 16"/>
<proteinExistence type="inferred from homology"/>
<comment type="pathway">
    <text evidence="4">Lipid metabolism.</text>
</comment>
<evidence type="ECO:0000256" key="8">
    <source>
        <dbReference type="ARBA" id="ARBA00022679"/>
    </source>
</evidence>
<dbReference type="InterPro" id="IPR016720">
    <property type="entry name" value="PC_Trfase_euk"/>
</dbReference>
<keyword evidence="12 16" id="KW-0443">Lipid metabolism</keyword>
<sequence length="409" mass="46272">MNSEGKEQVTIPVTVDVSSSAAPNGHAELQVAKKKKDTGSRIMSALVLATGFVVLLLAGHIYMIMLVLIIQSLVYREITQLFQGTRDPWSKTLNWYFFAIANYYFYGETIIYYFKHVMFSEAVFHPFAANHRLISFMLYVFGFMGFVASLKKHYLQRQFSLFGWVHMTLLIVVVSSHFIVDNILEGMIWFWLPASLVIFNDVFAWFWGITLGRTQLFALSPKKTVEGFVGALFTTIFVGVIWATIFMRYDYMICPVRDLGDSAWSGLTCTPNPVFVWRELDIGHAGKVLSVLLGRNLQTIPWAPFQVHALIMAIFASLVAPFGGFFASGFKRAFNIKDFGQSIPGHGGMTDRMDCQFLMGLWAYTYYTNLIRVSDVTVASVLQLVQNGLTRDEQMELLAALNRLLSYAS</sequence>
<keyword evidence="7 16" id="KW-0444">Lipid biosynthesis</keyword>
<evidence type="ECO:0000256" key="4">
    <source>
        <dbReference type="ARBA" id="ARBA00005189"/>
    </source>
</evidence>
<feature type="transmembrane region" description="Helical" evidence="16">
    <location>
        <begin position="42"/>
        <end position="75"/>
    </location>
</feature>
<dbReference type="AlphaFoldDB" id="A0A0C3BC45"/>
<feature type="transmembrane region" description="Helical" evidence="16">
    <location>
        <begin position="305"/>
        <end position="327"/>
    </location>
</feature>
<evidence type="ECO:0000256" key="9">
    <source>
        <dbReference type="ARBA" id="ARBA00022692"/>
    </source>
</evidence>
<evidence type="ECO:0000256" key="10">
    <source>
        <dbReference type="ARBA" id="ARBA00022695"/>
    </source>
</evidence>
<dbReference type="GO" id="GO:0016024">
    <property type="term" value="P:CDP-diacylglycerol biosynthetic process"/>
    <property type="evidence" value="ECO:0007669"/>
    <property type="project" value="UniProtKB-UniRule"/>
</dbReference>
<name>A0A0C3BC45_SERVB</name>
<evidence type="ECO:0000256" key="15">
    <source>
        <dbReference type="ARBA" id="ARBA00023264"/>
    </source>
</evidence>
<dbReference type="OrthoDB" id="10260889at2759"/>
<dbReference type="HOGENOM" id="CLU_023471_1_1_1"/>
<evidence type="ECO:0000256" key="3">
    <source>
        <dbReference type="ARBA" id="ARBA00005119"/>
    </source>
</evidence>
<evidence type="ECO:0000256" key="16">
    <source>
        <dbReference type="PIRNR" id="PIRNR018269"/>
    </source>
</evidence>
<dbReference type="Pfam" id="PF01148">
    <property type="entry name" value="CTP_transf_1"/>
    <property type="match status" value="1"/>
</dbReference>
<dbReference type="EMBL" id="KN824287">
    <property type="protein sequence ID" value="KIM29659.1"/>
    <property type="molecule type" value="Genomic_DNA"/>
</dbReference>
<evidence type="ECO:0000313" key="18">
    <source>
        <dbReference type="EMBL" id="KIM29659.1"/>
    </source>
</evidence>
<feature type="transmembrane region" description="Helical" evidence="16">
    <location>
        <begin position="228"/>
        <end position="249"/>
    </location>
</feature>
<evidence type="ECO:0000256" key="7">
    <source>
        <dbReference type="ARBA" id="ARBA00022516"/>
    </source>
</evidence>
<dbReference type="UniPathway" id="UPA00557">
    <property type="reaction ID" value="UER00614"/>
</dbReference>
<feature type="transmembrane region" description="Helical" evidence="16">
    <location>
        <begin position="162"/>
        <end position="180"/>
    </location>
</feature>
<keyword evidence="10 16" id="KW-0548">Nucleotidyltransferase</keyword>
<evidence type="ECO:0000256" key="2">
    <source>
        <dbReference type="ARBA" id="ARBA00004141"/>
    </source>
</evidence>
<feature type="transmembrane region" description="Helical" evidence="16">
    <location>
        <begin position="133"/>
        <end position="150"/>
    </location>
</feature>
<organism evidence="18 19">
    <name type="scientific">Serendipita vermifera MAFF 305830</name>
    <dbReference type="NCBI Taxonomy" id="933852"/>
    <lineage>
        <taxon>Eukaryota</taxon>
        <taxon>Fungi</taxon>
        <taxon>Dikarya</taxon>
        <taxon>Basidiomycota</taxon>
        <taxon>Agaricomycotina</taxon>
        <taxon>Agaricomycetes</taxon>
        <taxon>Sebacinales</taxon>
        <taxon>Serendipitaceae</taxon>
        <taxon>Serendipita</taxon>
    </lineage>
</organism>
<comment type="pathway">
    <text evidence="3 16 17">Phospholipid metabolism; CDP-diacylglycerol biosynthesis; CDP-diacylglycerol from sn-glycerol 3-phosphate: step 3/3.</text>
</comment>
<keyword evidence="15 16" id="KW-1208">Phospholipid metabolism</keyword>
<dbReference type="PROSITE" id="PS01315">
    <property type="entry name" value="CDS"/>
    <property type="match status" value="1"/>
</dbReference>
<dbReference type="STRING" id="933852.A0A0C3BC45"/>
<evidence type="ECO:0000313" key="19">
    <source>
        <dbReference type="Proteomes" id="UP000054097"/>
    </source>
</evidence>
<dbReference type="Proteomes" id="UP000054097">
    <property type="component" value="Unassembled WGS sequence"/>
</dbReference>
<gene>
    <name evidence="18" type="ORF">M408DRAFT_67267</name>
</gene>
<evidence type="ECO:0000256" key="14">
    <source>
        <dbReference type="ARBA" id="ARBA00023209"/>
    </source>
</evidence>
<keyword evidence="11 16" id="KW-1133">Transmembrane helix</keyword>
<dbReference type="PIRSF" id="PIRSF018269">
    <property type="entry name" value="PC_trans_euk"/>
    <property type="match status" value="1"/>
</dbReference>
<dbReference type="PANTHER" id="PTHR13773:SF8">
    <property type="entry name" value="PHOSPHATIDATE CYTIDYLYLTRANSFERASE, PHOTORECEPTOR-SPECIFIC"/>
    <property type="match status" value="1"/>
</dbReference>
<reference evidence="18 19" key="1">
    <citation type="submission" date="2014-04" db="EMBL/GenBank/DDBJ databases">
        <authorList>
            <consortium name="DOE Joint Genome Institute"/>
            <person name="Kuo A."/>
            <person name="Zuccaro A."/>
            <person name="Kohler A."/>
            <person name="Nagy L.G."/>
            <person name="Floudas D."/>
            <person name="Copeland A."/>
            <person name="Barry K.W."/>
            <person name="Cichocki N."/>
            <person name="Veneault-Fourrey C."/>
            <person name="LaButti K."/>
            <person name="Lindquist E.A."/>
            <person name="Lipzen A."/>
            <person name="Lundell T."/>
            <person name="Morin E."/>
            <person name="Murat C."/>
            <person name="Sun H."/>
            <person name="Tunlid A."/>
            <person name="Henrissat B."/>
            <person name="Grigoriev I.V."/>
            <person name="Hibbett D.S."/>
            <person name="Martin F."/>
            <person name="Nordberg H.P."/>
            <person name="Cantor M.N."/>
            <person name="Hua S.X."/>
        </authorList>
    </citation>
    <scope>NUCLEOTIDE SEQUENCE [LARGE SCALE GENOMIC DNA]</scope>
    <source>
        <strain evidence="18 19">MAFF 305830</strain>
    </source>
</reference>
<dbReference type="InterPro" id="IPR000374">
    <property type="entry name" value="PC_trans"/>
</dbReference>
<dbReference type="PANTHER" id="PTHR13773">
    <property type="entry name" value="PHOSPHATIDATE CYTIDYLYLTRANSFERASE"/>
    <property type="match status" value="1"/>
</dbReference>
<comment type="catalytic activity">
    <reaction evidence="1 16 17">
        <text>a 1,2-diacyl-sn-glycero-3-phosphate + CTP + H(+) = a CDP-1,2-diacyl-sn-glycerol + diphosphate</text>
        <dbReference type="Rhea" id="RHEA:16229"/>
        <dbReference type="ChEBI" id="CHEBI:15378"/>
        <dbReference type="ChEBI" id="CHEBI:33019"/>
        <dbReference type="ChEBI" id="CHEBI:37563"/>
        <dbReference type="ChEBI" id="CHEBI:58332"/>
        <dbReference type="ChEBI" id="CHEBI:58608"/>
        <dbReference type="EC" id="2.7.7.41"/>
    </reaction>
</comment>
<evidence type="ECO:0000256" key="1">
    <source>
        <dbReference type="ARBA" id="ARBA00001698"/>
    </source>
</evidence>
<dbReference type="GO" id="GO:0005789">
    <property type="term" value="C:endoplasmic reticulum membrane"/>
    <property type="evidence" value="ECO:0007669"/>
    <property type="project" value="TreeGrafter"/>
</dbReference>
<evidence type="ECO:0000256" key="12">
    <source>
        <dbReference type="ARBA" id="ARBA00023098"/>
    </source>
</evidence>
<feature type="transmembrane region" description="Helical" evidence="16">
    <location>
        <begin position="186"/>
        <end position="207"/>
    </location>
</feature>
<comment type="similarity">
    <text evidence="5 16 17">Belongs to the CDS family.</text>
</comment>
<keyword evidence="8 16" id="KW-0808">Transferase</keyword>
<evidence type="ECO:0000256" key="17">
    <source>
        <dbReference type="RuleBase" id="RU003938"/>
    </source>
</evidence>
<reference evidence="19" key="2">
    <citation type="submission" date="2015-01" db="EMBL/GenBank/DDBJ databases">
        <title>Evolutionary Origins and Diversification of the Mycorrhizal Mutualists.</title>
        <authorList>
            <consortium name="DOE Joint Genome Institute"/>
            <consortium name="Mycorrhizal Genomics Consortium"/>
            <person name="Kohler A."/>
            <person name="Kuo A."/>
            <person name="Nagy L.G."/>
            <person name="Floudas D."/>
            <person name="Copeland A."/>
            <person name="Barry K.W."/>
            <person name="Cichocki N."/>
            <person name="Veneault-Fourrey C."/>
            <person name="LaButti K."/>
            <person name="Lindquist E.A."/>
            <person name="Lipzen A."/>
            <person name="Lundell T."/>
            <person name="Morin E."/>
            <person name="Murat C."/>
            <person name="Riley R."/>
            <person name="Ohm R."/>
            <person name="Sun H."/>
            <person name="Tunlid A."/>
            <person name="Henrissat B."/>
            <person name="Grigoriev I.V."/>
            <person name="Hibbett D.S."/>
            <person name="Martin F."/>
        </authorList>
    </citation>
    <scope>NUCLEOTIDE SEQUENCE [LARGE SCALE GENOMIC DNA]</scope>
    <source>
        <strain evidence="19">MAFF 305830</strain>
    </source>
</reference>
<keyword evidence="19" id="KW-1185">Reference proteome</keyword>
<dbReference type="GO" id="GO:0004605">
    <property type="term" value="F:phosphatidate cytidylyltransferase activity"/>
    <property type="evidence" value="ECO:0007669"/>
    <property type="project" value="UniProtKB-UniRule"/>
</dbReference>
<accession>A0A0C3BC45</accession>
<feature type="transmembrane region" description="Helical" evidence="16">
    <location>
        <begin position="95"/>
        <end position="113"/>
    </location>
</feature>
<keyword evidence="14 16" id="KW-0594">Phospholipid biosynthesis</keyword>
<comment type="subcellular location">
    <subcellularLocation>
        <location evidence="2">Membrane</location>
        <topology evidence="2">Multi-pass membrane protein</topology>
    </subcellularLocation>
</comment>
<evidence type="ECO:0000256" key="5">
    <source>
        <dbReference type="ARBA" id="ARBA00010185"/>
    </source>
</evidence>
<evidence type="ECO:0000256" key="13">
    <source>
        <dbReference type="ARBA" id="ARBA00023136"/>
    </source>
</evidence>
<keyword evidence="13 16" id="KW-0472">Membrane</keyword>
<evidence type="ECO:0000256" key="6">
    <source>
        <dbReference type="ARBA" id="ARBA00012487"/>
    </source>
</evidence>